<name>A0ABV6CQL8_9SPHN</name>
<evidence type="ECO:0000313" key="4">
    <source>
        <dbReference type="Proteomes" id="UP001589798"/>
    </source>
</evidence>
<dbReference type="Proteomes" id="UP001589798">
    <property type="component" value="Unassembled WGS sequence"/>
</dbReference>
<evidence type="ECO:0000313" key="3">
    <source>
        <dbReference type="EMBL" id="MFC0203012.1"/>
    </source>
</evidence>
<organism evidence="3 4">
    <name type="scientific">Novosphingobium soli</name>
    <dbReference type="NCBI Taxonomy" id="574956"/>
    <lineage>
        <taxon>Bacteria</taxon>
        <taxon>Pseudomonadati</taxon>
        <taxon>Pseudomonadota</taxon>
        <taxon>Alphaproteobacteria</taxon>
        <taxon>Sphingomonadales</taxon>
        <taxon>Sphingomonadaceae</taxon>
        <taxon>Novosphingobium</taxon>
    </lineage>
</organism>
<keyword evidence="4" id="KW-1185">Reference proteome</keyword>
<gene>
    <name evidence="3" type="ORF">ACFFJC_01875</name>
</gene>
<dbReference type="InterPro" id="IPR016181">
    <property type="entry name" value="Acyl_CoA_acyltransferase"/>
</dbReference>
<feature type="region of interest" description="Disordered" evidence="1">
    <location>
        <begin position="1"/>
        <end position="20"/>
    </location>
</feature>
<proteinExistence type="predicted"/>
<sequence length="389" mass="42543">MASKAHDRPGLPSRAGSAAAEPAGMDRIACVPWRSMAAQRDAWDDLARRAAEPNPFFESWYLLPSLEHLAGTGRVAVLRFEHEGRLAGLLPLVRAGRYYRWPLPHLSSWLHSNCFCGVPLVAQGAQEPFWQAVLQWADAAAGTALFLHMRGMVLNGPVCAALRQVAAGQARQVEVVQCEQRAMLASPLSPAAYLEASLSGRKRKELRRQAARLAEEGALSFERRHDAADVAAWCEAFLALEAKGWKGRAGSALASDAGTARLFRASLEEAAARGRLERLALTLDGRPIAMLATFLAAPGAYSYKTAFDEAYARFSPGVLLQRENLSILESDDIAWSDSCASADHPMIDHLWRERRSLGRLSIAIGGRLRRGAFRRLVGAETARRPATQR</sequence>
<comment type="caution">
    <text evidence="3">The sequence shown here is derived from an EMBL/GenBank/DDBJ whole genome shotgun (WGS) entry which is preliminary data.</text>
</comment>
<dbReference type="SUPFAM" id="SSF55729">
    <property type="entry name" value="Acyl-CoA N-acyltransferases (Nat)"/>
    <property type="match status" value="1"/>
</dbReference>
<evidence type="ECO:0000259" key="2">
    <source>
        <dbReference type="Pfam" id="PF13480"/>
    </source>
</evidence>
<dbReference type="InterPro" id="IPR038740">
    <property type="entry name" value="BioF2-like_GNAT_dom"/>
</dbReference>
<feature type="domain" description="BioF2-like acetyltransferase" evidence="2">
    <location>
        <begin position="201"/>
        <end position="324"/>
    </location>
</feature>
<dbReference type="EMBL" id="JBHLWK010000006">
    <property type="protein sequence ID" value="MFC0203012.1"/>
    <property type="molecule type" value="Genomic_DNA"/>
</dbReference>
<protein>
    <submittedName>
        <fullName evidence="3">GNAT family N-acetyltransferase</fullName>
    </submittedName>
</protein>
<dbReference type="Pfam" id="PF13480">
    <property type="entry name" value="Acetyltransf_6"/>
    <property type="match status" value="1"/>
</dbReference>
<evidence type="ECO:0000256" key="1">
    <source>
        <dbReference type="SAM" id="MobiDB-lite"/>
    </source>
</evidence>
<reference evidence="3 4" key="1">
    <citation type="submission" date="2024-09" db="EMBL/GenBank/DDBJ databases">
        <authorList>
            <person name="Sun Q."/>
            <person name="Mori K."/>
        </authorList>
    </citation>
    <scope>NUCLEOTIDE SEQUENCE [LARGE SCALE GENOMIC DNA]</scope>
    <source>
        <strain evidence="3 4">CCM 7706</strain>
    </source>
</reference>
<accession>A0ABV6CQL8</accession>
<dbReference type="RefSeq" id="WP_379485882.1">
    <property type="nucleotide sequence ID" value="NZ_JBHLWK010000006.1"/>
</dbReference>